<organism evidence="2 3">
    <name type="scientific">Jaapia argillacea MUCL 33604</name>
    <dbReference type="NCBI Taxonomy" id="933084"/>
    <lineage>
        <taxon>Eukaryota</taxon>
        <taxon>Fungi</taxon>
        <taxon>Dikarya</taxon>
        <taxon>Basidiomycota</taxon>
        <taxon>Agaricomycotina</taxon>
        <taxon>Agaricomycetes</taxon>
        <taxon>Agaricomycetidae</taxon>
        <taxon>Jaapiales</taxon>
        <taxon>Jaapiaceae</taxon>
        <taxon>Jaapia</taxon>
    </lineage>
</organism>
<keyword evidence="3" id="KW-1185">Reference proteome</keyword>
<gene>
    <name evidence="2" type="ORF">JAAARDRAFT_432010</name>
</gene>
<reference evidence="3" key="1">
    <citation type="journal article" date="2014" name="Proc. Natl. Acad. Sci. U.S.A.">
        <title>Extensive sampling of basidiomycete genomes demonstrates inadequacy of the white-rot/brown-rot paradigm for wood decay fungi.</title>
        <authorList>
            <person name="Riley R."/>
            <person name="Salamov A.A."/>
            <person name="Brown D.W."/>
            <person name="Nagy L.G."/>
            <person name="Floudas D."/>
            <person name="Held B.W."/>
            <person name="Levasseur A."/>
            <person name="Lombard V."/>
            <person name="Morin E."/>
            <person name="Otillar R."/>
            <person name="Lindquist E.A."/>
            <person name="Sun H."/>
            <person name="LaButti K.M."/>
            <person name="Schmutz J."/>
            <person name="Jabbour D."/>
            <person name="Luo H."/>
            <person name="Baker S.E."/>
            <person name="Pisabarro A.G."/>
            <person name="Walton J.D."/>
            <person name="Blanchette R.A."/>
            <person name="Henrissat B."/>
            <person name="Martin F."/>
            <person name="Cullen D."/>
            <person name="Hibbett D.S."/>
            <person name="Grigoriev I.V."/>
        </authorList>
    </citation>
    <scope>NUCLEOTIDE SEQUENCE [LARGE SCALE GENOMIC DNA]</scope>
    <source>
        <strain evidence="3">MUCL 33604</strain>
    </source>
</reference>
<name>A0A067PER6_9AGAM</name>
<accession>A0A067PER6</accession>
<proteinExistence type="predicted"/>
<dbReference type="InParanoid" id="A0A067PER6"/>
<evidence type="ECO:0000313" key="3">
    <source>
        <dbReference type="Proteomes" id="UP000027265"/>
    </source>
</evidence>
<dbReference type="OrthoDB" id="3324957at2759"/>
<keyword evidence="1" id="KW-0812">Transmembrane</keyword>
<evidence type="ECO:0000256" key="1">
    <source>
        <dbReference type="SAM" id="Phobius"/>
    </source>
</evidence>
<keyword evidence="1" id="KW-1133">Transmembrane helix</keyword>
<feature type="transmembrane region" description="Helical" evidence="1">
    <location>
        <begin position="62"/>
        <end position="81"/>
    </location>
</feature>
<dbReference type="HOGENOM" id="CLU_1627314_0_0_1"/>
<dbReference type="EMBL" id="KL197734">
    <property type="protein sequence ID" value="KDQ53294.1"/>
    <property type="molecule type" value="Genomic_DNA"/>
</dbReference>
<protein>
    <submittedName>
        <fullName evidence="2">Uncharacterized protein</fullName>
    </submittedName>
</protein>
<sequence>MTWWNPSRRRNNSDLNLSGIHAVIGAPRTLDDRRSLLRDTIGGMLFRHTIFRKQRYESISIALIRGFVAFMALTWILIYAVDSLMVLPLIESAFLPVRSTANVPLWQAPSKFGIASARGLDLLSASVLNDVAFIFVGTHDLSCRATAERVAGSNVIWLFFSCR</sequence>
<dbReference type="AlphaFoldDB" id="A0A067PER6"/>
<evidence type="ECO:0000313" key="2">
    <source>
        <dbReference type="EMBL" id="KDQ53294.1"/>
    </source>
</evidence>
<keyword evidence="1" id="KW-0472">Membrane</keyword>
<dbReference type="Proteomes" id="UP000027265">
    <property type="component" value="Unassembled WGS sequence"/>
</dbReference>